<comment type="caution">
    <text evidence="1">The sequence shown here is derived from an EMBL/GenBank/DDBJ whole genome shotgun (WGS) entry which is preliminary data.</text>
</comment>
<dbReference type="EMBL" id="JAIWYP010000001">
    <property type="protein sequence ID" value="KAH3888827.1"/>
    <property type="molecule type" value="Genomic_DNA"/>
</dbReference>
<dbReference type="Proteomes" id="UP000828390">
    <property type="component" value="Unassembled WGS sequence"/>
</dbReference>
<gene>
    <name evidence="1" type="ORF">DPMN_012867</name>
</gene>
<sequence length="53" mass="5842">MIPPRALLTGFFACGVASLNREFANYNLTTTRHSFFEISMQQVPSATTLSTSD</sequence>
<keyword evidence="2" id="KW-1185">Reference proteome</keyword>
<protein>
    <submittedName>
        <fullName evidence="1">Uncharacterized protein</fullName>
    </submittedName>
</protein>
<reference evidence="1" key="1">
    <citation type="journal article" date="2019" name="bioRxiv">
        <title>The Genome of the Zebra Mussel, Dreissena polymorpha: A Resource for Invasive Species Research.</title>
        <authorList>
            <person name="McCartney M.A."/>
            <person name="Auch B."/>
            <person name="Kono T."/>
            <person name="Mallez S."/>
            <person name="Zhang Y."/>
            <person name="Obille A."/>
            <person name="Becker A."/>
            <person name="Abrahante J.E."/>
            <person name="Garbe J."/>
            <person name="Badalamenti J.P."/>
            <person name="Herman A."/>
            <person name="Mangelson H."/>
            <person name="Liachko I."/>
            <person name="Sullivan S."/>
            <person name="Sone E.D."/>
            <person name="Koren S."/>
            <person name="Silverstein K.A.T."/>
            <person name="Beckman K.B."/>
            <person name="Gohl D.M."/>
        </authorList>
    </citation>
    <scope>NUCLEOTIDE SEQUENCE</scope>
    <source>
        <strain evidence="1">Duluth1</strain>
        <tissue evidence="1">Whole animal</tissue>
    </source>
</reference>
<evidence type="ECO:0000313" key="2">
    <source>
        <dbReference type="Proteomes" id="UP000828390"/>
    </source>
</evidence>
<name>A0A9D4S3S0_DREPO</name>
<accession>A0A9D4S3S0</accession>
<dbReference type="AlphaFoldDB" id="A0A9D4S3S0"/>
<proteinExistence type="predicted"/>
<reference evidence="1" key="2">
    <citation type="submission" date="2020-11" db="EMBL/GenBank/DDBJ databases">
        <authorList>
            <person name="McCartney M.A."/>
            <person name="Auch B."/>
            <person name="Kono T."/>
            <person name="Mallez S."/>
            <person name="Becker A."/>
            <person name="Gohl D.M."/>
            <person name="Silverstein K.A.T."/>
            <person name="Koren S."/>
            <person name="Bechman K.B."/>
            <person name="Herman A."/>
            <person name="Abrahante J.E."/>
            <person name="Garbe J."/>
        </authorList>
    </citation>
    <scope>NUCLEOTIDE SEQUENCE</scope>
    <source>
        <strain evidence="1">Duluth1</strain>
        <tissue evidence="1">Whole animal</tissue>
    </source>
</reference>
<evidence type="ECO:0000313" key="1">
    <source>
        <dbReference type="EMBL" id="KAH3888827.1"/>
    </source>
</evidence>
<organism evidence="1 2">
    <name type="scientific">Dreissena polymorpha</name>
    <name type="common">Zebra mussel</name>
    <name type="synonym">Mytilus polymorpha</name>
    <dbReference type="NCBI Taxonomy" id="45954"/>
    <lineage>
        <taxon>Eukaryota</taxon>
        <taxon>Metazoa</taxon>
        <taxon>Spiralia</taxon>
        <taxon>Lophotrochozoa</taxon>
        <taxon>Mollusca</taxon>
        <taxon>Bivalvia</taxon>
        <taxon>Autobranchia</taxon>
        <taxon>Heteroconchia</taxon>
        <taxon>Euheterodonta</taxon>
        <taxon>Imparidentia</taxon>
        <taxon>Neoheterodontei</taxon>
        <taxon>Myida</taxon>
        <taxon>Dreissenoidea</taxon>
        <taxon>Dreissenidae</taxon>
        <taxon>Dreissena</taxon>
    </lineage>
</organism>